<feature type="compositionally biased region" description="Polar residues" evidence="1">
    <location>
        <begin position="75"/>
        <end position="85"/>
    </location>
</feature>
<name>A0A8S3XTC2_PARAO</name>
<evidence type="ECO:0000313" key="2">
    <source>
        <dbReference type="EMBL" id="CAG5040144.1"/>
    </source>
</evidence>
<feature type="region of interest" description="Disordered" evidence="1">
    <location>
        <begin position="54"/>
        <end position="130"/>
    </location>
</feature>
<reference evidence="2" key="1">
    <citation type="submission" date="2021-04" db="EMBL/GenBank/DDBJ databases">
        <authorList>
            <person name="Tunstrom K."/>
        </authorList>
    </citation>
    <scope>NUCLEOTIDE SEQUENCE</scope>
</reference>
<dbReference type="Proteomes" id="UP000691718">
    <property type="component" value="Unassembled WGS sequence"/>
</dbReference>
<dbReference type="EMBL" id="CAJQZP010001342">
    <property type="protein sequence ID" value="CAG5040144.1"/>
    <property type="molecule type" value="Genomic_DNA"/>
</dbReference>
<dbReference type="OrthoDB" id="7486097at2759"/>
<feature type="compositionally biased region" description="Basic and acidic residues" evidence="1">
    <location>
        <begin position="96"/>
        <end position="110"/>
    </location>
</feature>
<comment type="caution">
    <text evidence="2">The sequence shown here is derived from an EMBL/GenBank/DDBJ whole genome shotgun (WGS) entry which is preliminary data.</text>
</comment>
<protein>
    <submittedName>
        <fullName evidence="2">(apollo) hypothetical protein</fullName>
    </submittedName>
</protein>
<organism evidence="2 3">
    <name type="scientific">Parnassius apollo</name>
    <name type="common">Apollo butterfly</name>
    <name type="synonym">Papilio apollo</name>
    <dbReference type="NCBI Taxonomy" id="110799"/>
    <lineage>
        <taxon>Eukaryota</taxon>
        <taxon>Metazoa</taxon>
        <taxon>Ecdysozoa</taxon>
        <taxon>Arthropoda</taxon>
        <taxon>Hexapoda</taxon>
        <taxon>Insecta</taxon>
        <taxon>Pterygota</taxon>
        <taxon>Neoptera</taxon>
        <taxon>Endopterygota</taxon>
        <taxon>Lepidoptera</taxon>
        <taxon>Glossata</taxon>
        <taxon>Ditrysia</taxon>
        <taxon>Papilionoidea</taxon>
        <taxon>Papilionidae</taxon>
        <taxon>Parnassiinae</taxon>
        <taxon>Parnassini</taxon>
        <taxon>Parnassius</taxon>
        <taxon>Parnassius</taxon>
    </lineage>
</organism>
<proteinExistence type="predicted"/>
<keyword evidence="3" id="KW-1185">Reference proteome</keyword>
<sequence>MGSITTDTSMDTTPSKIKIALYVLDTSVAKALSFIKLTSRDNLQYVLSPTETNLARGSRRGRGVRTRGGRGPSQVRRSPSENDLPSNDGSHRGHGSRGDRGNHYGGERPNSRRHRGGRRGRGGHDNQPSQARISELDLIRAQRQLTQKRVAALPAEVKRELLTRKRDSEVARVIMPDAPPRKRRARLASPERETCEFMEPECDSQRKKIIILEDIQLVPPKHAEIMANVEIHNIQQSPPGDVEIDEIQLSPPRDVEIQDLKPRDLLRIGNNMVAEADDEVTVTPSTSKQRTSIGVIDKNFDVVVGDWIKLTDDLSDCDMDTENEDCFLPVMTSRNATAEPAAETDMTLYETVQDNFGGRLTKVTPTY</sequence>
<gene>
    <name evidence="2" type="ORF">PAPOLLO_LOCUS21847</name>
</gene>
<evidence type="ECO:0000313" key="3">
    <source>
        <dbReference type="Proteomes" id="UP000691718"/>
    </source>
</evidence>
<evidence type="ECO:0000256" key="1">
    <source>
        <dbReference type="SAM" id="MobiDB-lite"/>
    </source>
</evidence>
<dbReference type="AlphaFoldDB" id="A0A8S3XTC2"/>
<feature type="compositionally biased region" description="Basic residues" evidence="1">
    <location>
        <begin position="57"/>
        <end position="68"/>
    </location>
</feature>
<accession>A0A8S3XTC2</accession>
<feature type="compositionally biased region" description="Basic residues" evidence="1">
    <location>
        <begin position="111"/>
        <end position="121"/>
    </location>
</feature>